<dbReference type="EMBL" id="MH375644">
    <property type="protein sequence ID" value="AXC34524.1"/>
    <property type="molecule type" value="Genomic_DNA"/>
</dbReference>
<evidence type="ECO:0000256" key="1">
    <source>
        <dbReference type="SAM" id="MobiDB-lite"/>
    </source>
</evidence>
<sequence length="198" mass="21468">MSNQDPMTMELLNSLGVSSQGGVPPAGSSPSDDDFGEIVIPEFESDLEKESNTQEIQGSNIKEDADFVRNMTYAMMGVSTELLQNGIKMAAMTDNPRAYSVVNELMNTMRALGKDLTDISKTMVDVEKKAVEARRPQLPANGTSTSAEMQEDGTVRVTETKTTTTDLLALVERVRQNGGSAEGLDTEKEINPIEGDQE</sequence>
<dbReference type="Gene3D" id="1.10.287.1060">
    <property type="entry name" value="ESAT-6-like"/>
    <property type="match status" value="1"/>
</dbReference>
<protein>
    <submittedName>
        <fullName evidence="2">Small terminase</fullName>
    </submittedName>
</protein>
<proteinExistence type="predicted"/>
<dbReference type="Proteomes" id="UP000260311">
    <property type="component" value="Segment"/>
</dbReference>
<evidence type="ECO:0000313" key="2">
    <source>
        <dbReference type="EMBL" id="AXC34524.1"/>
    </source>
</evidence>
<feature type="region of interest" description="Disordered" evidence="1">
    <location>
        <begin position="137"/>
        <end position="161"/>
    </location>
</feature>
<dbReference type="InterPro" id="IPR020342">
    <property type="entry name" value="Phage_T4_Gp16_DNA-pack"/>
</dbReference>
<keyword evidence="3" id="KW-1185">Reference proteome</keyword>
<evidence type="ECO:0000313" key="3">
    <source>
        <dbReference type="Proteomes" id="UP000260311"/>
    </source>
</evidence>
<dbReference type="KEGG" id="vg:55608602"/>
<dbReference type="Pfam" id="PF11053">
    <property type="entry name" value="DNA_Packaging"/>
    <property type="match status" value="1"/>
</dbReference>
<accession>A0A384ZSD4</accession>
<organism evidence="2 3">
    <name type="scientific">Vibrio phage YC</name>
    <dbReference type="NCBI Taxonomy" id="2267403"/>
    <lineage>
        <taxon>Viruses</taxon>
        <taxon>Duplodnaviria</taxon>
        <taxon>Heunggongvirae</taxon>
        <taxon>Uroviricota</taxon>
        <taxon>Caudoviricetes</taxon>
        <taxon>Pantevenvirales</taxon>
        <taxon>Ackermannviridae</taxon>
        <taxon>Campanilevirus</taxon>
        <taxon>Campanilevirus YC</taxon>
    </lineage>
</organism>
<name>A0A384ZSD4_9CAUD</name>
<feature type="region of interest" description="Disordered" evidence="1">
    <location>
        <begin position="175"/>
        <end position="198"/>
    </location>
</feature>
<reference evidence="2 3" key="1">
    <citation type="submission" date="2018-05" db="EMBL/GenBank/DDBJ databases">
        <title>The genome of Vibrio coralliilyticus phage YC.</title>
        <authorList>
            <person name="Benler S."/>
        </authorList>
    </citation>
    <scope>NUCLEOTIDE SEQUENCE [LARGE SCALE GENOMIC DNA]</scope>
</reference>
<dbReference type="RefSeq" id="YP_009838370.1">
    <property type="nucleotide sequence ID" value="NC_048709.1"/>
</dbReference>
<feature type="region of interest" description="Disordered" evidence="1">
    <location>
        <begin position="1"/>
        <end position="36"/>
    </location>
</feature>
<dbReference type="GeneID" id="55608602"/>